<dbReference type="EMBL" id="BRXW01000059">
    <property type="protein sequence ID" value="GMI03548.1"/>
    <property type="molecule type" value="Genomic_DNA"/>
</dbReference>
<dbReference type="PANTHER" id="PTHR45939">
    <property type="entry name" value="PEROXISOMAL MEMBRANE PROTEIN PMP34-RELATED"/>
    <property type="match status" value="1"/>
</dbReference>
<organism evidence="10 11">
    <name type="scientific">Triparma laevis f. longispina</name>
    <dbReference type="NCBI Taxonomy" id="1714387"/>
    <lineage>
        <taxon>Eukaryota</taxon>
        <taxon>Sar</taxon>
        <taxon>Stramenopiles</taxon>
        <taxon>Ochrophyta</taxon>
        <taxon>Bolidophyceae</taxon>
        <taxon>Parmales</taxon>
        <taxon>Triparmaceae</taxon>
        <taxon>Triparma</taxon>
    </lineage>
</organism>
<evidence type="ECO:0000256" key="9">
    <source>
        <dbReference type="RuleBase" id="RU000488"/>
    </source>
</evidence>
<dbReference type="InterPro" id="IPR018108">
    <property type="entry name" value="MCP_transmembrane"/>
</dbReference>
<keyword evidence="4 8" id="KW-0812">Transmembrane</keyword>
<dbReference type="Gene3D" id="1.50.40.10">
    <property type="entry name" value="Mitochondrial carrier domain"/>
    <property type="match status" value="2"/>
</dbReference>
<comment type="subcellular location">
    <subcellularLocation>
        <location evidence="1">Membrane</location>
        <topology evidence="1">Multi-pass membrane protein</topology>
    </subcellularLocation>
</comment>
<dbReference type="OrthoDB" id="446044at2759"/>
<evidence type="ECO:0000313" key="10">
    <source>
        <dbReference type="EMBL" id="GMI03548.1"/>
    </source>
</evidence>
<evidence type="ECO:0000256" key="2">
    <source>
        <dbReference type="ARBA" id="ARBA00006375"/>
    </source>
</evidence>
<keyword evidence="6" id="KW-1133">Transmembrane helix</keyword>
<evidence type="ECO:0000256" key="6">
    <source>
        <dbReference type="ARBA" id="ARBA00022989"/>
    </source>
</evidence>
<name>A0A9W7F6X9_9STRA</name>
<dbReference type="InterPro" id="IPR052217">
    <property type="entry name" value="Mito/Peroxisomal_Carrier"/>
</dbReference>
<dbReference type="PROSITE" id="PS50920">
    <property type="entry name" value="SOLCAR"/>
    <property type="match status" value="1"/>
</dbReference>
<comment type="caution">
    <text evidence="10">The sequence shown here is derived from an EMBL/GenBank/DDBJ whole genome shotgun (WGS) entry which is preliminary data.</text>
</comment>
<keyword evidence="11" id="KW-1185">Reference proteome</keyword>
<keyword evidence="3 9" id="KW-0813">Transport</keyword>
<evidence type="ECO:0000256" key="8">
    <source>
        <dbReference type="PROSITE-ProRule" id="PRU00282"/>
    </source>
</evidence>
<proteinExistence type="inferred from homology"/>
<dbReference type="InterPro" id="IPR023395">
    <property type="entry name" value="MCP_dom_sf"/>
</dbReference>
<dbReference type="GO" id="GO:0016020">
    <property type="term" value="C:membrane"/>
    <property type="evidence" value="ECO:0007669"/>
    <property type="project" value="UniProtKB-SubCell"/>
</dbReference>
<gene>
    <name evidence="10" type="ORF">TrLO_g5538</name>
</gene>
<keyword evidence="5" id="KW-0677">Repeat</keyword>
<dbReference type="SUPFAM" id="SSF103506">
    <property type="entry name" value="Mitochondrial carrier"/>
    <property type="match status" value="1"/>
</dbReference>
<evidence type="ECO:0000256" key="7">
    <source>
        <dbReference type="ARBA" id="ARBA00023136"/>
    </source>
</evidence>
<dbReference type="GO" id="GO:0015217">
    <property type="term" value="F:ADP transmembrane transporter activity"/>
    <property type="evidence" value="ECO:0007669"/>
    <property type="project" value="TreeGrafter"/>
</dbReference>
<accession>A0A9W7F6X9</accession>
<dbReference type="Pfam" id="PF00153">
    <property type="entry name" value="Mito_carr"/>
    <property type="match status" value="2"/>
</dbReference>
<comment type="similarity">
    <text evidence="2 9">Belongs to the mitochondrial carrier (TC 2.A.29) family.</text>
</comment>
<evidence type="ECO:0000256" key="1">
    <source>
        <dbReference type="ARBA" id="ARBA00004141"/>
    </source>
</evidence>
<evidence type="ECO:0000256" key="5">
    <source>
        <dbReference type="ARBA" id="ARBA00022737"/>
    </source>
</evidence>
<keyword evidence="7 8" id="KW-0472">Membrane</keyword>
<protein>
    <submittedName>
        <fullName evidence="10">Uncharacterized protein</fullName>
    </submittedName>
</protein>
<dbReference type="Proteomes" id="UP001165122">
    <property type="component" value="Unassembled WGS sequence"/>
</dbReference>
<reference evidence="11" key="1">
    <citation type="journal article" date="2023" name="Commun. Biol.">
        <title>Genome analysis of Parmales, the sister group of diatoms, reveals the evolutionary specialization of diatoms from phago-mixotrophs to photoautotrophs.</title>
        <authorList>
            <person name="Ban H."/>
            <person name="Sato S."/>
            <person name="Yoshikawa S."/>
            <person name="Yamada K."/>
            <person name="Nakamura Y."/>
            <person name="Ichinomiya M."/>
            <person name="Sato N."/>
            <person name="Blanc-Mathieu R."/>
            <person name="Endo H."/>
            <person name="Kuwata A."/>
            <person name="Ogata H."/>
        </authorList>
    </citation>
    <scope>NUCLEOTIDE SEQUENCE [LARGE SCALE GENOMIC DNA]</scope>
    <source>
        <strain evidence="11">NIES 3700</strain>
    </source>
</reference>
<sequence length="307" mass="33461">MSSPSPLAEATSGVIGSLISMLTFYPLDVHKTRVQSSNKLSSPPTTTQTKSKSVDLLLRILSTFTIPNSLAEAKQTLSPHYVGVQYKIIDTTVSSFTFFFILTLLKQKYKKMALLNPSSTLTPHVNLMLSSLAAMANTAITLPLDGVVTRKQTSAASEPVQPKLSPWAGLEPALMLSSNPAIHFTVYDVLKSAIVKDREGGVLSGFEAFLVGLIAKSVATIITYPLIRAKQIMMSGNAKDATLQQTTTKIYHDEGVAGLYRGLELQLGHTVCKAALLMSIREQISNITKNPTFLYLFRARKARNIRT</sequence>
<evidence type="ECO:0000256" key="4">
    <source>
        <dbReference type="ARBA" id="ARBA00022692"/>
    </source>
</evidence>
<evidence type="ECO:0000313" key="11">
    <source>
        <dbReference type="Proteomes" id="UP001165122"/>
    </source>
</evidence>
<feature type="repeat" description="Solcar" evidence="8">
    <location>
        <begin position="203"/>
        <end position="287"/>
    </location>
</feature>
<dbReference type="PANTHER" id="PTHR45939:SF1">
    <property type="entry name" value="MITOCHONDRIAL THIAMINE PYROPHOSPHATE CARRIER 1-RELATED"/>
    <property type="match status" value="1"/>
</dbReference>
<evidence type="ECO:0000256" key="3">
    <source>
        <dbReference type="ARBA" id="ARBA00022448"/>
    </source>
</evidence>
<dbReference type="AlphaFoldDB" id="A0A9W7F6X9"/>